<accession>A0A418CZM5</accession>
<organism evidence="1 2">
    <name type="scientific">Aphanomyces astaci</name>
    <name type="common">Crayfish plague agent</name>
    <dbReference type="NCBI Taxonomy" id="112090"/>
    <lineage>
        <taxon>Eukaryota</taxon>
        <taxon>Sar</taxon>
        <taxon>Stramenopiles</taxon>
        <taxon>Oomycota</taxon>
        <taxon>Saprolegniomycetes</taxon>
        <taxon>Saprolegniales</taxon>
        <taxon>Verrucalvaceae</taxon>
        <taxon>Aphanomyces</taxon>
    </lineage>
</organism>
<dbReference type="Proteomes" id="UP000285712">
    <property type="component" value="Unassembled WGS sequence"/>
</dbReference>
<evidence type="ECO:0000313" key="1">
    <source>
        <dbReference type="EMBL" id="RHY87695.1"/>
    </source>
</evidence>
<dbReference type="EMBL" id="QUTG01004606">
    <property type="protein sequence ID" value="RHY87695.1"/>
    <property type="molecule type" value="Genomic_DNA"/>
</dbReference>
<proteinExistence type="predicted"/>
<dbReference type="AlphaFoldDB" id="A0A418CZM5"/>
<protein>
    <submittedName>
        <fullName evidence="1">Uncharacterized protein</fullName>
    </submittedName>
</protein>
<sequence length="84" mass="9057">MPTNGPMAALTSADPRMKRRFTSAVMTSKAWSASCTRLSKSVAFSVWAVNLCLLVVQPGLGLVTLLPEVVLPLLQGPERLFTLL</sequence>
<gene>
    <name evidence="1" type="ORF">DYB35_011033</name>
</gene>
<reference evidence="1 2" key="1">
    <citation type="submission" date="2018-08" db="EMBL/GenBank/DDBJ databases">
        <title>Aphanomyces genome sequencing and annotation.</title>
        <authorList>
            <person name="Minardi D."/>
            <person name="Oidtmann B."/>
            <person name="Van Der Giezen M."/>
            <person name="Studholme D.J."/>
        </authorList>
    </citation>
    <scope>NUCLEOTIDE SEQUENCE [LARGE SCALE GENOMIC DNA]</scope>
    <source>
        <strain evidence="1 2">Sv</strain>
    </source>
</reference>
<evidence type="ECO:0000313" key="2">
    <source>
        <dbReference type="Proteomes" id="UP000285712"/>
    </source>
</evidence>
<comment type="caution">
    <text evidence="1">The sequence shown here is derived from an EMBL/GenBank/DDBJ whole genome shotgun (WGS) entry which is preliminary data.</text>
</comment>
<name>A0A418CZM5_APHAT</name>